<dbReference type="GeneTree" id="ENSGT00940000178342"/>
<accession>A0A8C7Y729</accession>
<sequence length="61" mass="6892">MMKRVDSDDSLVEYGEGGEMQFEEDCSFIGQYTGTRRDVRDLDFSGGLELQSPMNTIYSLA</sequence>
<evidence type="ECO:0000313" key="6">
    <source>
        <dbReference type="Ensembl" id="ENSOSIP00000024393.1"/>
    </source>
</evidence>
<dbReference type="Pfam" id="PF13882">
    <property type="entry name" value="Bravo_FIGEY"/>
    <property type="match status" value="1"/>
</dbReference>
<dbReference type="Proteomes" id="UP000694383">
    <property type="component" value="Unplaced"/>
</dbReference>
<organism evidence="6 7">
    <name type="scientific">Oryzias sinensis</name>
    <name type="common">Chinese medaka</name>
    <dbReference type="NCBI Taxonomy" id="183150"/>
    <lineage>
        <taxon>Eukaryota</taxon>
        <taxon>Metazoa</taxon>
        <taxon>Chordata</taxon>
        <taxon>Craniata</taxon>
        <taxon>Vertebrata</taxon>
        <taxon>Euteleostomi</taxon>
        <taxon>Actinopterygii</taxon>
        <taxon>Neopterygii</taxon>
        <taxon>Teleostei</taxon>
        <taxon>Neoteleostei</taxon>
        <taxon>Acanthomorphata</taxon>
        <taxon>Ovalentaria</taxon>
        <taxon>Atherinomorphae</taxon>
        <taxon>Beloniformes</taxon>
        <taxon>Adrianichthyidae</taxon>
        <taxon>Oryziinae</taxon>
        <taxon>Oryzias</taxon>
    </lineage>
</organism>
<dbReference type="InterPro" id="IPR026966">
    <property type="entry name" value="Neurofascin/L1/NrCAM_C"/>
</dbReference>
<evidence type="ECO:0000313" key="7">
    <source>
        <dbReference type="Proteomes" id="UP000694383"/>
    </source>
</evidence>
<keyword evidence="2" id="KW-0812">Transmembrane</keyword>
<feature type="domain" description="Neurofascin/L1/NrCAM C-terminal" evidence="5">
    <location>
        <begin position="4"/>
        <end position="36"/>
    </location>
</feature>
<comment type="subcellular location">
    <subcellularLocation>
        <location evidence="1">Membrane</location>
        <topology evidence="1">Single-pass membrane protein</topology>
    </subcellularLocation>
</comment>
<keyword evidence="4" id="KW-0472">Membrane</keyword>
<evidence type="ECO:0000256" key="4">
    <source>
        <dbReference type="ARBA" id="ARBA00023136"/>
    </source>
</evidence>
<name>A0A8C7Y729_9TELE</name>
<evidence type="ECO:0000259" key="5">
    <source>
        <dbReference type="Pfam" id="PF13882"/>
    </source>
</evidence>
<evidence type="ECO:0000256" key="2">
    <source>
        <dbReference type="ARBA" id="ARBA00022692"/>
    </source>
</evidence>
<evidence type="ECO:0000256" key="3">
    <source>
        <dbReference type="ARBA" id="ARBA00022989"/>
    </source>
</evidence>
<proteinExistence type="predicted"/>
<keyword evidence="3" id="KW-1133">Transmembrane helix</keyword>
<keyword evidence="7" id="KW-1185">Reference proteome</keyword>
<protein>
    <recommendedName>
        <fullName evidence="5">Neurofascin/L1/NrCAM C-terminal domain-containing protein</fullName>
    </recommendedName>
</protein>
<reference evidence="6" key="2">
    <citation type="submission" date="2025-09" db="UniProtKB">
        <authorList>
            <consortium name="Ensembl"/>
        </authorList>
    </citation>
    <scope>IDENTIFICATION</scope>
</reference>
<dbReference type="GO" id="GO:0016020">
    <property type="term" value="C:membrane"/>
    <property type="evidence" value="ECO:0007669"/>
    <property type="project" value="UniProtKB-SubCell"/>
</dbReference>
<dbReference type="Ensembl" id="ENSOSIT00000025751.1">
    <property type="protein sequence ID" value="ENSOSIP00000024393.1"/>
    <property type="gene ID" value="ENSOSIG00000012825.1"/>
</dbReference>
<evidence type="ECO:0000256" key="1">
    <source>
        <dbReference type="ARBA" id="ARBA00004167"/>
    </source>
</evidence>
<dbReference type="AlphaFoldDB" id="A0A8C7Y729"/>
<reference evidence="6" key="1">
    <citation type="submission" date="2025-08" db="UniProtKB">
        <authorList>
            <consortium name="Ensembl"/>
        </authorList>
    </citation>
    <scope>IDENTIFICATION</scope>
</reference>